<reference evidence="1" key="1">
    <citation type="journal article" date="2021" name="New Phytol.">
        <title>Evolutionary innovations through gain and loss of genes in the ectomycorrhizal Boletales.</title>
        <authorList>
            <person name="Wu G."/>
            <person name="Miyauchi S."/>
            <person name="Morin E."/>
            <person name="Kuo A."/>
            <person name="Drula E."/>
            <person name="Varga T."/>
            <person name="Kohler A."/>
            <person name="Feng B."/>
            <person name="Cao Y."/>
            <person name="Lipzen A."/>
            <person name="Daum C."/>
            <person name="Hundley H."/>
            <person name="Pangilinan J."/>
            <person name="Johnson J."/>
            <person name="Barry K."/>
            <person name="LaButti K."/>
            <person name="Ng V."/>
            <person name="Ahrendt S."/>
            <person name="Min B."/>
            <person name="Choi I.G."/>
            <person name="Park H."/>
            <person name="Plett J.M."/>
            <person name="Magnuson J."/>
            <person name="Spatafora J.W."/>
            <person name="Nagy L.G."/>
            <person name="Henrissat B."/>
            <person name="Grigoriev I.V."/>
            <person name="Yang Z.L."/>
            <person name="Xu J."/>
            <person name="Martin F.M."/>
        </authorList>
    </citation>
    <scope>NUCLEOTIDE SEQUENCE</scope>
    <source>
        <strain evidence="1">KUC20120723A-06</strain>
    </source>
</reference>
<proteinExistence type="predicted"/>
<accession>A0ACB8BIU3</accession>
<evidence type="ECO:0000313" key="2">
    <source>
        <dbReference type="Proteomes" id="UP000790709"/>
    </source>
</evidence>
<dbReference type="Proteomes" id="UP000790709">
    <property type="component" value="Unassembled WGS sequence"/>
</dbReference>
<gene>
    <name evidence="1" type="ORF">BV22DRAFT_1195685</name>
</gene>
<sequence length="777" mass="85044">MSRALRPRKARPSYASQLGISDGAGPSTIPLEDEGSSGSDFAPEPEVEEEAHDDLLEMDVDEERETDHASTARTPPPKVQRAPGSSLSTTTAVPFATSKSRKDQSRRLPPKSHAASKMSAPPLASGRTGKSYALPNPSIHHRHRAVPFYFREAKVERLEAPPVICSPVQTVPTNSITSEQALTDRVSKAWGYNVGAGPIWEIMEDRSCFKEALCAEGEEEKEKYRRPRVYGDVVVKRGWEILRDEDAAKYLPTDTVTTEDGRLKPPPPIQCHLGPFNKQTRVEMNMFDSLAISEFIPGAQSYVFNAGSPVWGLDWCPIHPDDRPHRKYKQYLAVAPFPSRSHAPNIGSKTQRPTPACVQIWALQTVRRAKSADGAEMTCEMVLCLDGGPAHEVKWCPLPAHDERRQSKSGPEPRKLGLLAGTFEDGSLSIYAVPDPVDVTPRSQESSLPVYVRLPEPLLRIELEETSCWTLDWANSEVIAVGCTNGYIAVYDIGKALKTGEGPNILPTHFIAVHQSALRALAWIRVPPTSAPGAPVSTENPTIIASGGYDGVECLTDIREPHGNVMNRTRDVINSATYSPFAAGPIMIDHDNTVKAYTVSPSMLGRGHVLLEPDGPVWSVNASEYHPQLAVGSADGSCVTTNTHKSTRRGGAVPFFVHKIYQLDYSRKTGEFRMLERFLPQETQEKSTNTKGKKKDDDNSASNSTGVWPPEVGVHRVVWNSANGLGSAPLLASATGSGLCRVDWLLGRFIRDKVPYVDVPSMRKEVDGVADDDSGED</sequence>
<dbReference type="EMBL" id="MU266417">
    <property type="protein sequence ID" value="KAH7924733.1"/>
    <property type="molecule type" value="Genomic_DNA"/>
</dbReference>
<evidence type="ECO:0000313" key="1">
    <source>
        <dbReference type="EMBL" id="KAH7924733.1"/>
    </source>
</evidence>
<protein>
    <submittedName>
        <fullName evidence="1">Uncharacterized protein</fullName>
    </submittedName>
</protein>
<keyword evidence="2" id="KW-1185">Reference proteome</keyword>
<comment type="caution">
    <text evidence="1">The sequence shown here is derived from an EMBL/GenBank/DDBJ whole genome shotgun (WGS) entry which is preliminary data.</text>
</comment>
<organism evidence="1 2">
    <name type="scientific">Leucogyrophana mollusca</name>
    <dbReference type="NCBI Taxonomy" id="85980"/>
    <lineage>
        <taxon>Eukaryota</taxon>
        <taxon>Fungi</taxon>
        <taxon>Dikarya</taxon>
        <taxon>Basidiomycota</taxon>
        <taxon>Agaricomycotina</taxon>
        <taxon>Agaricomycetes</taxon>
        <taxon>Agaricomycetidae</taxon>
        <taxon>Boletales</taxon>
        <taxon>Boletales incertae sedis</taxon>
        <taxon>Leucogyrophana</taxon>
    </lineage>
</organism>
<name>A0ACB8BIU3_9AGAM</name>